<dbReference type="Gene3D" id="3.30.750.24">
    <property type="entry name" value="STAS domain"/>
    <property type="match status" value="1"/>
</dbReference>
<protein>
    <recommendedName>
        <fullName evidence="2">Anti-sigma factor antagonist</fullName>
    </recommendedName>
</protein>
<dbReference type="AlphaFoldDB" id="A0A379JG19"/>
<name>A0A379JG19_9NOCA</name>
<accession>A0A379JG19</accession>
<comment type="similarity">
    <text evidence="1 2">Belongs to the anti-sigma-factor antagonist family.</text>
</comment>
<reference evidence="4 5" key="1">
    <citation type="submission" date="2018-06" db="EMBL/GenBank/DDBJ databases">
        <authorList>
            <consortium name="Pathogen Informatics"/>
            <person name="Doyle S."/>
        </authorList>
    </citation>
    <scope>NUCLEOTIDE SEQUENCE [LARGE SCALE GENOMIC DNA]</scope>
    <source>
        <strain evidence="4 5">NCTC1934</strain>
    </source>
</reference>
<evidence type="ECO:0000259" key="3">
    <source>
        <dbReference type="PROSITE" id="PS50801"/>
    </source>
</evidence>
<dbReference type="InterPro" id="IPR002645">
    <property type="entry name" value="STAS_dom"/>
</dbReference>
<dbReference type="Pfam" id="PF01740">
    <property type="entry name" value="STAS"/>
    <property type="match status" value="1"/>
</dbReference>
<evidence type="ECO:0000313" key="4">
    <source>
        <dbReference type="EMBL" id="SUD47589.1"/>
    </source>
</evidence>
<evidence type="ECO:0000313" key="5">
    <source>
        <dbReference type="Proteomes" id="UP000255467"/>
    </source>
</evidence>
<keyword evidence="5" id="KW-1185">Reference proteome</keyword>
<dbReference type="Proteomes" id="UP000255467">
    <property type="component" value="Unassembled WGS sequence"/>
</dbReference>
<dbReference type="InterPro" id="IPR003658">
    <property type="entry name" value="Anti-sigma_ant"/>
</dbReference>
<dbReference type="EMBL" id="UGRY01000003">
    <property type="protein sequence ID" value="SUD47589.1"/>
    <property type="molecule type" value="Genomic_DNA"/>
</dbReference>
<dbReference type="PROSITE" id="PS50801">
    <property type="entry name" value="STAS"/>
    <property type="match status" value="1"/>
</dbReference>
<organism evidence="4 5">
    <name type="scientific">Nocardia otitidiscaviarum</name>
    <dbReference type="NCBI Taxonomy" id="1823"/>
    <lineage>
        <taxon>Bacteria</taxon>
        <taxon>Bacillati</taxon>
        <taxon>Actinomycetota</taxon>
        <taxon>Actinomycetes</taxon>
        <taxon>Mycobacteriales</taxon>
        <taxon>Nocardiaceae</taxon>
        <taxon>Nocardia</taxon>
    </lineage>
</organism>
<evidence type="ECO:0000256" key="1">
    <source>
        <dbReference type="ARBA" id="ARBA00009013"/>
    </source>
</evidence>
<dbReference type="SUPFAM" id="SSF52091">
    <property type="entry name" value="SpoIIaa-like"/>
    <property type="match status" value="1"/>
</dbReference>
<dbReference type="PANTHER" id="PTHR33495:SF2">
    <property type="entry name" value="ANTI-SIGMA FACTOR ANTAGONIST TM_1081-RELATED"/>
    <property type="match status" value="1"/>
</dbReference>
<dbReference type="InterPro" id="IPR036513">
    <property type="entry name" value="STAS_dom_sf"/>
</dbReference>
<dbReference type="STRING" id="1406858.GCA_000710895_00547"/>
<sequence>MTESGTSRTLSVAVHEHDGTLVVTANGEIDIASVPELRSVLEETLATGRVPVLDMSGVGFMGSVGLSALLVAAEAAKPARLRVAASPQVRRPIDVTGLDEVVALFDTLDEALAAGELDLSV</sequence>
<proteinExistence type="inferred from homology"/>
<feature type="domain" description="STAS" evidence="3">
    <location>
        <begin position="10"/>
        <end position="115"/>
    </location>
</feature>
<evidence type="ECO:0000256" key="2">
    <source>
        <dbReference type="RuleBase" id="RU003749"/>
    </source>
</evidence>
<dbReference type="GO" id="GO:0043856">
    <property type="term" value="F:anti-sigma factor antagonist activity"/>
    <property type="evidence" value="ECO:0007669"/>
    <property type="project" value="InterPro"/>
</dbReference>
<dbReference type="RefSeq" id="WP_051037024.1">
    <property type="nucleotide sequence ID" value="NZ_UGRY01000003.1"/>
</dbReference>
<dbReference type="PANTHER" id="PTHR33495">
    <property type="entry name" value="ANTI-SIGMA FACTOR ANTAGONIST TM_1081-RELATED-RELATED"/>
    <property type="match status" value="1"/>
</dbReference>
<dbReference type="CDD" id="cd07043">
    <property type="entry name" value="STAS_anti-anti-sigma_factors"/>
    <property type="match status" value="1"/>
</dbReference>
<gene>
    <name evidence="4" type="ORF">NCTC1934_04906</name>
</gene>
<dbReference type="NCBIfam" id="TIGR00377">
    <property type="entry name" value="ant_ant_sig"/>
    <property type="match status" value="1"/>
</dbReference>